<evidence type="ECO:0000313" key="8">
    <source>
        <dbReference type="Proteomes" id="UP001259659"/>
    </source>
</evidence>
<dbReference type="RefSeq" id="WP_310917983.1">
    <property type="nucleotide sequence ID" value="NZ_JAMQON010000001.1"/>
</dbReference>
<feature type="transmembrane region" description="Helical" evidence="5">
    <location>
        <begin position="234"/>
        <end position="254"/>
    </location>
</feature>
<feature type="transmembrane region" description="Helical" evidence="5">
    <location>
        <begin position="179"/>
        <end position="204"/>
    </location>
</feature>
<name>A0ABU2F834_9EURY</name>
<dbReference type="Pfam" id="PF12698">
    <property type="entry name" value="ABC2_membrane_3"/>
    <property type="match status" value="1"/>
</dbReference>
<proteinExistence type="predicted"/>
<keyword evidence="8" id="KW-1185">Reference proteome</keyword>
<keyword evidence="2 5" id="KW-0812">Transmembrane</keyword>
<feature type="domain" description="ABC-2 type transporter transmembrane" evidence="6">
    <location>
        <begin position="33"/>
        <end position="311"/>
    </location>
</feature>
<feature type="transmembrane region" description="Helical" evidence="5">
    <location>
        <begin position="295"/>
        <end position="311"/>
    </location>
</feature>
<reference evidence="7 8" key="1">
    <citation type="submission" date="2022-06" db="EMBL/GenBank/DDBJ databases">
        <title>Haloarcula sp. a new haloarchaeum isolate from saline soil.</title>
        <authorList>
            <person name="Strakova D."/>
            <person name="Galisteo C."/>
            <person name="Sanchez-Porro C."/>
            <person name="Ventosa A."/>
        </authorList>
    </citation>
    <scope>NUCLEOTIDE SEQUENCE [LARGE SCALE GENOMIC DNA]</scope>
    <source>
        <strain evidence="7 8">S1CR25-12</strain>
    </source>
</reference>
<evidence type="ECO:0000256" key="5">
    <source>
        <dbReference type="SAM" id="Phobius"/>
    </source>
</evidence>
<organism evidence="7 8">
    <name type="scientific">Haloarcula saliterrae</name>
    <dbReference type="NCBI Taxonomy" id="2950534"/>
    <lineage>
        <taxon>Archaea</taxon>
        <taxon>Methanobacteriati</taxon>
        <taxon>Methanobacteriota</taxon>
        <taxon>Stenosarchaea group</taxon>
        <taxon>Halobacteria</taxon>
        <taxon>Halobacteriales</taxon>
        <taxon>Haloarculaceae</taxon>
        <taxon>Haloarcula</taxon>
    </lineage>
</organism>
<feature type="transmembrane region" description="Helical" evidence="5">
    <location>
        <begin position="260"/>
        <end position="283"/>
    </location>
</feature>
<gene>
    <name evidence="7" type="ORF">NDI56_03215</name>
</gene>
<feature type="transmembrane region" description="Helical" evidence="5">
    <location>
        <begin position="331"/>
        <end position="349"/>
    </location>
</feature>
<protein>
    <submittedName>
        <fullName evidence="7">ABC transporter permease</fullName>
    </submittedName>
</protein>
<evidence type="ECO:0000256" key="2">
    <source>
        <dbReference type="ARBA" id="ARBA00022692"/>
    </source>
</evidence>
<evidence type="ECO:0000313" key="7">
    <source>
        <dbReference type="EMBL" id="MDS0258417.1"/>
    </source>
</evidence>
<dbReference type="PANTHER" id="PTHR43471">
    <property type="entry name" value="ABC TRANSPORTER PERMEASE"/>
    <property type="match status" value="1"/>
</dbReference>
<evidence type="ECO:0000256" key="1">
    <source>
        <dbReference type="ARBA" id="ARBA00004141"/>
    </source>
</evidence>
<dbReference type="Proteomes" id="UP001259659">
    <property type="component" value="Unassembled WGS sequence"/>
</dbReference>
<dbReference type="EMBL" id="JAMQON010000001">
    <property type="protein sequence ID" value="MDS0258417.1"/>
    <property type="molecule type" value="Genomic_DNA"/>
</dbReference>
<evidence type="ECO:0000259" key="6">
    <source>
        <dbReference type="Pfam" id="PF12698"/>
    </source>
</evidence>
<keyword evidence="3 5" id="KW-1133">Transmembrane helix</keyword>
<keyword evidence="4 5" id="KW-0472">Membrane</keyword>
<accession>A0ABU2F834</accession>
<dbReference type="PANTHER" id="PTHR43471:SF1">
    <property type="entry name" value="ABC TRANSPORTER PERMEASE PROTEIN NOSY-RELATED"/>
    <property type="match status" value="1"/>
</dbReference>
<sequence>MRDDRPWYRDPRLVVARRDVRSLSREKTIVLALLIQLFVAGFSSFLVVGLTSLYDPGSVSTGEVEMAVTGDARDELLEAAAEHESAATTAYEEPETAQLAFEQRRADALLNARYVPGEDGGERIEVTARIPEGSIRSTLIVVNVRRVLETLERQERFERTGSLENDPVPLPPEISASPYFGFTYTVLIPLLLFLPAFISGSVAVDTITEEMERGTLELLRVAPVSLLDIVDGKALGMALLAPAQSLLWILLLSVNGIRVANVSVILLFVTAVAALVVTIGVVLGVATGKRRPAQLLYSVLTLVVFGAAVVLPEHPATTVAKLAVDSPTLSTYATVWGTLAVALLGYAAARKYVGSVDASAF</sequence>
<comment type="subcellular location">
    <subcellularLocation>
        <location evidence="1">Membrane</location>
        <topology evidence="1">Multi-pass membrane protein</topology>
    </subcellularLocation>
</comment>
<comment type="caution">
    <text evidence="7">The sequence shown here is derived from an EMBL/GenBank/DDBJ whole genome shotgun (WGS) entry which is preliminary data.</text>
</comment>
<evidence type="ECO:0000256" key="3">
    <source>
        <dbReference type="ARBA" id="ARBA00022989"/>
    </source>
</evidence>
<feature type="transmembrane region" description="Helical" evidence="5">
    <location>
        <begin position="28"/>
        <end position="54"/>
    </location>
</feature>
<dbReference type="InterPro" id="IPR013525">
    <property type="entry name" value="ABC2_TM"/>
</dbReference>
<evidence type="ECO:0000256" key="4">
    <source>
        <dbReference type="ARBA" id="ARBA00023136"/>
    </source>
</evidence>